<proteinExistence type="inferred from homology"/>
<dbReference type="HAMAP" id="MF_00479">
    <property type="entry name" value="RsxG_RnfG"/>
    <property type="match status" value="1"/>
</dbReference>
<dbReference type="Proteomes" id="UP000190105">
    <property type="component" value="Unassembled WGS sequence"/>
</dbReference>
<dbReference type="InterPro" id="IPR007329">
    <property type="entry name" value="FMN-bd"/>
</dbReference>
<keyword evidence="6" id="KW-0472">Membrane</keyword>
<dbReference type="EMBL" id="FUYH01000016">
    <property type="protein sequence ID" value="SKA94752.1"/>
    <property type="molecule type" value="Genomic_DNA"/>
</dbReference>
<dbReference type="Pfam" id="PF04205">
    <property type="entry name" value="FMN_bind"/>
    <property type="match status" value="1"/>
</dbReference>
<dbReference type="OrthoDB" id="9794010at2"/>
<dbReference type="AlphaFoldDB" id="A0A1T4XYW9"/>
<dbReference type="GO" id="GO:0010181">
    <property type="term" value="F:FMN binding"/>
    <property type="evidence" value="ECO:0007669"/>
    <property type="project" value="InterPro"/>
</dbReference>
<comment type="subcellular location">
    <subcellularLocation>
        <location evidence="6">Cell membrane</location>
        <topology evidence="6">Single-pass membrane protein</topology>
    </subcellularLocation>
</comment>
<keyword evidence="6" id="KW-1133">Transmembrane helix</keyword>
<dbReference type="GO" id="GO:0005886">
    <property type="term" value="C:plasma membrane"/>
    <property type="evidence" value="ECO:0007669"/>
    <property type="project" value="UniProtKB-SubCell"/>
</dbReference>
<comment type="function">
    <text evidence="6">Part of a membrane-bound complex that couples electron transfer with translocation of ions across the membrane.</text>
</comment>
<keyword evidence="6" id="KW-1278">Translocase</keyword>
<comment type="cofactor">
    <cofactor evidence="6">
        <name>FMN</name>
        <dbReference type="ChEBI" id="CHEBI:58210"/>
    </cofactor>
</comment>
<evidence type="ECO:0000256" key="4">
    <source>
        <dbReference type="ARBA" id="ARBA00022643"/>
    </source>
</evidence>
<evidence type="ECO:0000256" key="6">
    <source>
        <dbReference type="HAMAP-Rule" id="MF_00479"/>
    </source>
</evidence>
<evidence type="ECO:0000256" key="5">
    <source>
        <dbReference type="ARBA" id="ARBA00022982"/>
    </source>
</evidence>
<evidence type="ECO:0000259" key="7">
    <source>
        <dbReference type="SMART" id="SM00900"/>
    </source>
</evidence>
<dbReference type="GO" id="GO:0009055">
    <property type="term" value="F:electron transfer activity"/>
    <property type="evidence" value="ECO:0007669"/>
    <property type="project" value="InterPro"/>
</dbReference>
<dbReference type="PANTHER" id="PTHR36118:SF1">
    <property type="entry name" value="ION-TRANSLOCATING OXIDOREDUCTASE COMPLEX SUBUNIT G"/>
    <property type="match status" value="1"/>
</dbReference>
<comment type="similarity">
    <text evidence="6">Belongs to the RnfG family.</text>
</comment>
<evidence type="ECO:0000256" key="1">
    <source>
        <dbReference type="ARBA" id="ARBA00022448"/>
    </source>
</evidence>
<dbReference type="PIRSF" id="PIRSF006091">
    <property type="entry name" value="E_trnsport_RnfG"/>
    <property type="match status" value="1"/>
</dbReference>
<evidence type="ECO:0000256" key="2">
    <source>
        <dbReference type="ARBA" id="ARBA00022553"/>
    </source>
</evidence>
<dbReference type="NCBIfam" id="TIGR01947">
    <property type="entry name" value="rnfG"/>
    <property type="match status" value="1"/>
</dbReference>
<gene>
    <name evidence="6" type="primary">rnfG</name>
    <name evidence="8" type="ORF">SAMN05443428_11655</name>
</gene>
<feature type="domain" description="FMN-binding" evidence="7">
    <location>
        <begin position="91"/>
        <end position="181"/>
    </location>
</feature>
<dbReference type="EC" id="7.-.-.-" evidence="6"/>
<dbReference type="STRING" id="1147123.SAMN05443428_11655"/>
<dbReference type="InterPro" id="IPR010209">
    <property type="entry name" value="Ion_transpt_RnfG/RsxG"/>
</dbReference>
<dbReference type="PROSITE" id="PS51257">
    <property type="entry name" value="PROKAR_LIPOPROTEIN"/>
    <property type="match status" value="1"/>
</dbReference>
<name>A0A1T4XYW9_9CLOT</name>
<keyword evidence="6" id="KW-0812">Transmembrane</keyword>
<feature type="modified residue" description="FMN phosphoryl threonine" evidence="6">
    <location>
        <position position="164"/>
    </location>
</feature>
<organism evidence="8 9">
    <name type="scientific">Caloramator quimbayensis</name>
    <dbReference type="NCBI Taxonomy" id="1147123"/>
    <lineage>
        <taxon>Bacteria</taxon>
        <taxon>Bacillati</taxon>
        <taxon>Bacillota</taxon>
        <taxon>Clostridia</taxon>
        <taxon>Eubacteriales</taxon>
        <taxon>Clostridiaceae</taxon>
        <taxon>Caloramator</taxon>
    </lineage>
</organism>
<accession>A0A1T4XYW9</accession>
<keyword evidence="1 6" id="KW-0813">Transport</keyword>
<evidence type="ECO:0000313" key="8">
    <source>
        <dbReference type="EMBL" id="SKA94752.1"/>
    </source>
</evidence>
<keyword evidence="2 6" id="KW-0597">Phosphoprotein</keyword>
<dbReference type="RefSeq" id="WP_078697103.1">
    <property type="nucleotide sequence ID" value="NZ_FUYH01000016.1"/>
</dbReference>
<keyword evidence="3 6" id="KW-0285">Flavoprotein</keyword>
<dbReference type="GO" id="GO:0022900">
    <property type="term" value="P:electron transport chain"/>
    <property type="evidence" value="ECO:0007669"/>
    <property type="project" value="UniProtKB-UniRule"/>
</dbReference>
<protein>
    <recommendedName>
        <fullName evidence="6">Ion-translocating oxidoreductase complex subunit G</fullName>
        <ecNumber evidence="6">7.-.-.-</ecNumber>
    </recommendedName>
    <alternativeName>
        <fullName evidence="6">Rnf electron transport complex subunit G</fullName>
    </alternativeName>
</protein>
<sequence length="190" mass="19918">MKENLKPGAILLIVTAIAGCLLGWAYSITKEPIAQQAIKANNEAMREILPMADQFNKLDAAIPDGSIVKEVNEGKKGNDVVGYAIKVTPKGYGGMIEMMVGISTDGKVSGIKILSHSETPGLGANAPSKEFSGQYKDKAINPPLEVVKGTASKPNQIQAITGATITSKAVTKGVNEAINFYTSNLKGGSK</sequence>
<keyword evidence="6" id="KW-1003">Cell membrane</keyword>
<keyword evidence="5 6" id="KW-0249">Electron transport</keyword>
<keyword evidence="9" id="KW-1185">Reference proteome</keyword>
<dbReference type="SMART" id="SM00900">
    <property type="entry name" value="FMN_bind"/>
    <property type="match status" value="1"/>
</dbReference>
<dbReference type="PANTHER" id="PTHR36118">
    <property type="entry name" value="ION-TRANSLOCATING OXIDOREDUCTASE COMPLEX SUBUNIT G"/>
    <property type="match status" value="1"/>
</dbReference>
<comment type="subunit">
    <text evidence="6">The complex is composed of six subunits: RnfA, RnfB, RnfC, RnfD, RnfE and RnfG.</text>
</comment>
<evidence type="ECO:0000256" key="3">
    <source>
        <dbReference type="ARBA" id="ARBA00022630"/>
    </source>
</evidence>
<reference evidence="9" key="1">
    <citation type="submission" date="2017-02" db="EMBL/GenBank/DDBJ databases">
        <authorList>
            <person name="Varghese N."/>
            <person name="Submissions S."/>
        </authorList>
    </citation>
    <scope>NUCLEOTIDE SEQUENCE [LARGE SCALE GENOMIC DNA]</scope>
    <source>
        <strain evidence="9">USBA 833</strain>
    </source>
</reference>
<evidence type="ECO:0000313" key="9">
    <source>
        <dbReference type="Proteomes" id="UP000190105"/>
    </source>
</evidence>
<keyword evidence="4 6" id="KW-0288">FMN</keyword>